<dbReference type="Pfam" id="PF13246">
    <property type="entry name" value="Cation_ATPase"/>
    <property type="match status" value="1"/>
</dbReference>
<dbReference type="GO" id="GO:0015444">
    <property type="term" value="F:P-type magnesium transporter activity"/>
    <property type="evidence" value="ECO:0007669"/>
    <property type="project" value="UniProtKB-EC"/>
</dbReference>
<dbReference type="PANTHER" id="PTHR42861">
    <property type="entry name" value="CALCIUM-TRANSPORTING ATPASE"/>
    <property type="match status" value="1"/>
</dbReference>
<keyword evidence="15 18" id="KW-0472">Membrane</keyword>
<evidence type="ECO:0000256" key="8">
    <source>
        <dbReference type="ARBA" id="ARBA00022553"/>
    </source>
</evidence>
<keyword evidence="14 18" id="KW-1133">Transmembrane helix</keyword>
<evidence type="ECO:0000256" key="6">
    <source>
        <dbReference type="ARBA" id="ARBA00022475"/>
    </source>
</evidence>
<gene>
    <name evidence="20" type="ORF">A2160_03395</name>
</gene>
<dbReference type="GO" id="GO:0016887">
    <property type="term" value="F:ATP hydrolysis activity"/>
    <property type="evidence" value="ECO:0007669"/>
    <property type="project" value="InterPro"/>
</dbReference>
<dbReference type="InterPro" id="IPR006415">
    <property type="entry name" value="P-type_ATPase_IIIB"/>
</dbReference>
<keyword evidence="11" id="KW-0067">ATP-binding</keyword>
<dbReference type="EC" id="7.2.2.14" evidence="4"/>
<protein>
    <recommendedName>
        <fullName evidence="5">Magnesium-transporting ATPase, P-type 1</fullName>
        <ecNumber evidence="4">7.2.2.14</ecNumber>
    </recommendedName>
    <alternativeName>
        <fullName evidence="16">Mg(2+) transport ATPase, P-type 1</fullName>
    </alternativeName>
</protein>
<dbReference type="InterPro" id="IPR001757">
    <property type="entry name" value="P_typ_ATPase"/>
</dbReference>
<dbReference type="InterPro" id="IPR023214">
    <property type="entry name" value="HAD_sf"/>
</dbReference>
<comment type="caution">
    <text evidence="20">The sequence shown here is derived from an EMBL/GenBank/DDBJ whole genome shotgun (WGS) entry which is preliminary data.</text>
</comment>
<keyword evidence="13" id="KW-1278">Translocase</keyword>
<dbReference type="InterPro" id="IPR006068">
    <property type="entry name" value="ATPase_P-typ_cation-transptr_C"/>
</dbReference>
<feature type="transmembrane region" description="Helical" evidence="18">
    <location>
        <begin position="720"/>
        <end position="747"/>
    </location>
</feature>
<dbReference type="Gene3D" id="1.20.1110.10">
    <property type="entry name" value="Calcium-transporting ATPase, transmembrane domain"/>
    <property type="match status" value="1"/>
</dbReference>
<dbReference type="PROSITE" id="PS00154">
    <property type="entry name" value="ATPASE_E1_E2"/>
    <property type="match status" value="1"/>
</dbReference>
<dbReference type="InterPro" id="IPR036412">
    <property type="entry name" value="HAD-like_sf"/>
</dbReference>
<comment type="catalytic activity">
    <reaction evidence="17">
        <text>Mg(2+)(out) + ATP + H2O = Mg(2+)(in) + ADP + phosphate + H(+)</text>
        <dbReference type="Rhea" id="RHEA:10260"/>
        <dbReference type="ChEBI" id="CHEBI:15377"/>
        <dbReference type="ChEBI" id="CHEBI:15378"/>
        <dbReference type="ChEBI" id="CHEBI:18420"/>
        <dbReference type="ChEBI" id="CHEBI:30616"/>
        <dbReference type="ChEBI" id="CHEBI:43474"/>
        <dbReference type="ChEBI" id="CHEBI:456216"/>
        <dbReference type="EC" id="7.2.2.14"/>
    </reaction>
</comment>
<evidence type="ECO:0000256" key="2">
    <source>
        <dbReference type="ARBA" id="ARBA00004429"/>
    </source>
</evidence>
<dbReference type="SUPFAM" id="SSF56784">
    <property type="entry name" value="HAD-like"/>
    <property type="match status" value="1"/>
</dbReference>
<dbReference type="InterPro" id="IPR004014">
    <property type="entry name" value="ATPase_P-typ_cation-transptr_N"/>
</dbReference>
<evidence type="ECO:0000256" key="11">
    <source>
        <dbReference type="ARBA" id="ARBA00022840"/>
    </source>
</evidence>
<feature type="transmembrane region" description="Helical" evidence="18">
    <location>
        <begin position="785"/>
        <end position="805"/>
    </location>
</feature>
<evidence type="ECO:0000259" key="19">
    <source>
        <dbReference type="SMART" id="SM00831"/>
    </source>
</evidence>
<keyword evidence="7" id="KW-0997">Cell inner membrane</keyword>
<feature type="transmembrane region" description="Helical" evidence="18">
    <location>
        <begin position="55"/>
        <end position="82"/>
    </location>
</feature>
<dbReference type="NCBIfam" id="TIGR01524">
    <property type="entry name" value="ATPase-IIIB_Mg"/>
    <property type="match status" value="1"/>
</dbReference>
<dbReference type="SUPFAM" id="SSF81665">
    <property type="entry name" value="Calcium ATPase, transmembrane domain M"/>
    <property type="match status" value="1"/>
</dbReference>
<dbReference type="SFLD" id="SFLDG00002">
    <property type="entry name" value="C1.7:_P-type_atpase_like"/>
    <property type="match status" value="1"/>
</dbReference>
<evidence type="ECO:0000256" key="12">
    <source>
        <dbReference type="ARBA" id="ARBA00022842"/>
    </source>
</evidence>
<dbReference type="SFLD" id="SFLDS00003">
    <property type="entry name" value="Haloacid_Dehalogenase"/>
    <property type="match status" value="1"/>
</dbReference>
<evidence type="ECO:0000256" key="18">
    <source>
        <dbReference type="SAM" id="Phobius"/>
    </source>
</evidence>
<dbReference type="InterPro" id="IPR018303">
    <property type="entry name" value="ATPase_P-typ_P_site"/>
</dbReference>
<reference evidence="20 21" key="1">
    <citation type="journal article" date="2016" name="Nat. Commun.">
        <title>Thousands of microbial genomes shed light on interconnected biogeochemical processes in an aquifer system.</title>
        <authorList>
            <person name="Anantharaman K."/>
            <person name="Brown C.T."/>
            <person name="Hug L.A."/>
            <person name="Sharon I."/>
            <person name="Castelle C.J."/>
            <person name="Probst A.J."/>
            <person name="Thomas B.C."/>
            <person name="Singh A."/>
            <person name="Wilkins M.J."/>
            <person name="Karaoz U."/>
            <person name="Brodie E.L."/>
            <person name="Williams K.H."/>
            <person name="Hubbard S.S."/>
            <person name="Banfield J.F."/>
        </authorList>
    </citation>
    <scope>NUCLEOTIDE SEQUENCE [LARGE SCALE GENOMIC DNA]</scope>
</reference>
<dbReference type="SUPFAM" id="SSF81653">
    <property type="entry name" value="Calcium ATPase, transduction domain A"/>
    <property type="match status" value="1"/>
</dbReference>
<dbReference type="EMBL" id="MEZK01000005">
    <property type="protein sequence ID" value="OGD63705.1"/>
    <property type="molecule type" value="Genomic_DNA"/>
</dbReference>
<feature type="domain" description="Cation-transporting P-type ATPase N-terminal" evidence="19">
    <location>
        <begin position="11"/>
        <end position="84"/>
    </location>
</feature>
<keyword evidence="12" id="KW-0460">Magnesium</keyword>
<keyword evidence="10" id="KW-0547">Nucleotide-binding</keyword>
<keyword evidence="9 18" id="KW-0812">Transmembrane</keyword>
<keyword evidence="6" id="KW-1003">Cell membrane</keyword>
<evidence type="ECO:0000256" key="10">
    <source>
        <dbReference type="ARBA" id="ARBA00022741"/>
    </source>
</evidence>
<evidence type="ECO:0000256" key="17">
    <source>
        <dbReference type="ARBA" id="ARBA00047295"/>
    </source>
</evidence>
<dbReference type="InterPro" id="IPR008250">
    <property type="entry name" value="ATPase_P-typ_transduc_dom_A_sf"/>
</dbReference>
<evidence type="ECO:0000256" key="15">
    <source>
        <dbReference type="ARBA" id="ARBA00023136"/>
    </source>
</evidence>
<dbReference type="SMART" id="SM00831">
    <property type="entry name" value="Cation_ATPase_N"/>
    <property type="match status" value="1"/>
</dbReference>
<name>A0A1F5E8L4_9BACT</name>
<dbReference type="InterPro" id="IPR023299">
    <property type="entry name" value="ATPase_P-typ_cyto_dom_N"/>
</dbReference>
<dbReference type="STRING" id="1797457.A2160_03395"/>
<organism evidence="20 21">
    <name type="scientific">Candidatus Beckwithbacteria bacterium RBG_13_42_9</name>
    <dbReference type="NCBI Taxonomy" id="1797457"/>
    <lineage>
        <taxon>Bacteria</taxon>
        <taxon>Candidatus Beckwithiibacteriota</taxon>
    </lineage>
</organism>
<evidence type="ECO:0000256" key="4">
    <source>
        <dbReference type="ARBA" id="ARBA00012786"/>
    </source>
</evidence>
<comment type="function">
    <text evidence="1">Mediates magnesium influx to the cytosol.</text>
</comment>
<dbReference type="GO" id="GO:0005886">
    <property type="term" value="C:plasma membrane"/>
    <property type="evidence" value="ECO:0007669"/>
    <property type="project" value="UniProtKB-SubCell"/>
</dbReference>
<feature type="transmembrane region" description="Helical" evidence="18">
    <location>
        <begin position="251"/>
        <end position="272"/>
    </location>
</feature>
<evidence type="ECO:0000256" key="14">
    <source>
        <dbReference type="ARBA" id="ARBA00022989"/>
    </source>
</evidence>
<dbReference type="NCBIfam" id="TIGR01494">
    <property type="entry name" value="ATPase_P-type"/>
    <property type="match status" value="2"/>
</dbReference>
<feature type="transmembrane region" description="Helical" evidence="18">
    <location>
        <begin position="278"/>
        <end position="302"/>
    </location>
</feature>
<proteinExistence type="inferred from homology"/>
<dbReference type="AlphaFoldDB" id="A0A1F5E8L4"/>
<dbReference type="InterPro" id="IPR059000">
    <property type="entry name" value="ATPase_P-type_domA"/>
</dbReference>
<evidence type="ECO:0000256" key="9">
    <source>
        <dbReference type="ARBA" id="ARBA00022692"/>
    </source>
</evidence>
<evidence type="ECO:0000256" key="16">
    <source>
        <dbReference type="ARBA" id="ARBA00029806"/>
    </source>
</evidence>
<evidence type="ECO:0000256" key="7">
    <source>
        <dbReference type="ARBA" id="ARBA00022519"/>
    </source>
</evidence>
<dbReference type="Pfam" id="PF00122">
    <property type="entry name" value="E1-E2_ATPase"/>
    <property type="match status" value="1"/>
</dbReference>
<evidence type="ECO:0000256" key="3">
    <source>
        <dbReference type="ARBA" id="ARBA00008746"/>
    </source>
</evidence>
<comment type="similarity">
    <text evidence="3">Belongs to the cation transport ATPase (P-type) (TC 3.A.3) family. Type IIIB subfamily.</text>
</comment>
<dbReference type="Pfam" id="PF00690">
    <property type="entry name" value="Cation_ATPase_N"/>
    <property type="match status" value="1"/>
</dbReference>
<evidence type="ECO:0000313" key="21">
    <source>
        <dbReference type="Proteomes" id="UP000177006"/>
    </source>
</evidence>
<sequence>MLSFQGLNQFAFWSTPKEELARALESSENGLTSIEAERRQKVFGKNELAAKERKTFLIAFFSKFLNPLILILLVASIISAFVGDVTEFWIILVMVFVSVVIDFYQEFQAEEAAEKLRQKVSLTATVLRDGQKISLPVSKLAPGDTIFLSVGDIVPADSLVLSCQSFSLDQAVLTGEAYPQDKVAGATFSKETSLEKRTNSLWMGTVVVSGEGKALVVKTGNLSEFGHVAQDLVKKRPETEFEKGIKDFGYFLMRVIFVLVALVFLINAILRHGMLESFLFALALAVGLTPELLPMIITINLSKGAVRMSKKKVIVKDLQAIQNLGSMEVLCTDKTGTLTEGLIKVAKCEDIEGQENSNVQLYGYLNSGLQTGLKSPIIKAAIEKYEGKIDISDYKLNHEIPFDFERKRLSVVVNHKGKEILITKGAPEGILPLCTAYATNPSSSRPLLSKTKEKIREHFEKLSSDGFRVVAIAFKEVGKKNNFLVADEKELIFLGFMAFLDPPKLSVRESLLPLEKSGIELKILTGDNEIVTKKVCQEIGIPVEKIYLGKDLANLNEREFLEVVRSGTIFARLDPELKKKIIMALKSQGKVVGYLGDGINDTPSLRAADVGISVNNAVDVAKEAADLILLRKDLHVLANGVEEGRKTYGNVMKYILMGTSSNFGNMFSVAIASLFLPFLPMLPAQILLNNFLYDISQLSIPSDKVDSTYLHRPKKWSISFIRHFMVVFGPISSIFDLLTFGLMLFVFKASISLFQTAWFIESLTTQAVIIFAIRTKAIPFFQSKPSPWLILTSLGIISFCWLLPFTPLAEVFSFTPLPAIFYLILMLMVVVYILIVEQTKKWFYRKYEL</sequence>
<dbReference type="Gene3D" id="2.70.150.10">
    <property type="entry name" value="Calcium-transporting ATPase, cytoplasmic transduction domain A"/>
    <property type="match status" value="1"/>
</dbReference>
<dbReference type="Gene3D" id="3.40.50.1000">
    <property type="entry name" value="HAD superfamily/HAD-like"/>
    <property type="match status" value="1"/>
</dbReference>
<dbReference type="Proteomes" id="UP000177006">
    <property type="component" value="Unassembled WGS sequence"/>
</dbReference>
<evidence type="ECO:0000256" key="13">
    <source>
        <dbReference type="ARBA" id="ARBA00022967"/>
    </source>
</evidence>
<dbReference type="SFLD" id="SFLDF00027">
    <property type="entry name" value="p-type_atpase"/>
    <property type="match status" value="1"/>
</dbReference>
<comment type="subcellular location">
    <subcellularLocation>
        <location evidence="2">Cell inner membrane</location>
        <topology evidence="2">Multi-pass membrane protein</topology>
    </subcellularLocation>
</comment>
<dbReference type="InterPro" id="IPR044492">
    <property type="entry name" value="P_typ_ATPase_HD_dom"/>
</dbReference>
<feature type="transmembrane region" description="Helical" evidence="18">
    <location>
        <begin position="88"/>
        <end position="107"/>
    </location>
</feature>
<keyword evidence="8" id="KW-0597">Phosphoprotein</keyword>
<evidence type="ECO:0000256" key="5">
    <source>
        <dbReference type="ARBA" id="ARBA00013555"/>
    </source>
</evidence>
<evidence type="ECO:0000313" key="20">
    <source>
        <dbReference type="EMBL" id="OGD63705.1"/>
    </source>
</evidence>
<evidence type="ECO:0000256" key="1">
    <source>
        <dbReference type="ARBA" id="ARBA00003954"/>
    </source>
</evidence>
<accession>A0A1F5E8L4</accession>
<dbReference type="Gene3D" id="3.40.1110.10">
    <property type="entry name" value="Calcium-transporting ATPase, cytoplasmic domain N"/>
    <property type="match status" value="1"/>
</dbReference>
<dbReference type="InterPro" id="IPR023298">
    <property type="entry name" value="ATPase_P-typ_TM_dom_sf"/>
</dbReference>
<feature type="transmembrane region" description="Helical" evidence="18">
    <location>
        <begin position="817"/>
        <end position="836"/>
    </location>
</feature>
<dbReference type="PRINTS" id="PR01836">
    <property type="entry name" value="MGATPASE"/>
</dbReference>
<dbReference type="GO" id="GO:0005524">
    <property type="term" value="F:ATP binding"/>
    <property type="evidence" value="ECO:0007669"/>
    <property type="project" value="UniProtKB-KW"/>
</dbReference>
<dbReference type="Pfam" id="PF00689">
    <property type="entry name" value="Cation_ATPase_C"/>
    <property type="match status" value="1"/>
</dbReference>
<feature type="transmembrane region" description="Helical" evidence="18">
    <location>
        <begin position="753"/>
        <end position="773"/>
    </location>
</feature>